<dbReference type="EMBL" id="JARPTC010000022">
    <property type="protein sequence ID" value="MDO7788546.1"/>
    <property type="molecule type" value="Genomic_DNA"/>
</dbReference>
<evidence type="ECO:0000313" key="2">
    <source>
        <dbReference type="Proteomes" id="UP001172911"/>
    </source>
</evidence>
<dbReference type="RefSeq" id="WP_304544583.1">
    <property type="nucleotide sequence ID" value="NZ_JARPTC010000022.1"/>
</dbReference>
<keyword evidence="2" id="KW-1185">Reference proteome</keyword>
<reference evidence="1" key="1">
    <citation type="journal article" date="2023" name="J. Hazard. Mater.">
        <title>Anaerobic biodegradation of pyrene and benzo[a]pyrene by a new sulfate-reducing Desulforamulus aquiferis strain DSA.</title>
        <authorList>
            <person name="Zhang Z."/>
            <person name="Sun J."/>
            <person name="Gong X."/>
            <person name="Wang C."/>
            <person name="Wang H."/>
        </authorList>
    </citation>
    <scope>NUCLEOTIDE SEQUENCE</scope>
    <source>
        <strain evidence="1">DSA</strain>
    </source>
</reference>
<accession>A0AAW7ZGT3</accession>
<dbReference type="Proteomes" id="UP001172911">
    <property type="component" value="Unassembled WGS sequence"/>
</dbReference>
<comment type="caution">
    <text evidence="1">The sequence shown here is derived from an EMBL/GenBank/DDBJ whole genome shotgun (WGS) entry which is preliminary data.</text>
</comment>
<gene>
    <name evidence="1" type="ORF">P6N53_15065</name>
</gene>
<name>A0AAW7ZGT3_9FIRM</name>
<organism evidence="1 2">
    <name type="scientific">Desulforamulus aquiferis</name>
    <dbReference type="NCBI Taxonomy" id="1397668"/>
    <lineage>
        <taxon>Bacteria</taxon>
        <taxon>Bacillati</taxon>
        <taxon>Bacillota</taxon>
        <taxon>Clostridia</taxon>
        <taxon>Eubacteriales</taxon>
        <taxon>Peptococcaceae</taxon>
        <taxon>Desulforamulus</taxon>
    </lineage>
</organism>
<dbReference type="AlphaFoldDB" id="A0AAW7ZGT3"/>
<proteinExistence type="predicted"/>
<reference evidence="1" key="2">
    <citation type="submission" date="2023-03" db="EMBL/GenBank/DDBJ databases">
        <authorList>
            <person name="Zhang Z."/>
        </authorList>
    </citation>
    <scope>NUCLEOTIDE SEQUENCE</scope>
    <source>
        <strain evidence="1">DSA</strain>
    </source>
</reference>
<evidence type="ECO:0000313" key="1">
    <source>
        <dbReference type="EMBL" id="MDO7788546.1"/>
    </source>
</evidence>
<sequence>MNLKEIDQRYIYWWHKNRWCIAKVQVSPSSDLIYLYIWRLDGSYVGMTAGKRPEIIRQSQGYKLWLQEGQPDLKERLDLSIKNKYEQIEFF</sequence>
<protein>
    <submittedName>
        <fullName evidence="1">Uncharacterized protein</fullName>
    </submittedName>
</protein>